<dbReference type="EMBL" id="JAKOGI010000791">
    <property type="protein sequence ID" value="KAJ8430485.1"/>
    <property type="molecule type" value="Genomic_DNA"/>
</dbReference>
<organism evidence="2 3">
    <name type="scientific">Carnegiea gigantea</name>
    <dbReference type="NCBI Taxonomy" id="171969"/>
    <lineage>
        <taxon>Eukaryota</taxon>
        <taxon>Viridiplantae</taxon>
        <taxon>Streptophyta</taxon>
        <taxon>Embryophyta</taxon>
        <taxon>Tracheophyta</taxon>
        <taxon>Spermatophyta</taxon>
        <taxon>Magnoliopsida</taxon>
        <taxon>eudicotyledons</taxon>
        <taxon>Gunneridae</taxon>
        <taxon>Pentapetalae</taxon>
        <taxon>Caryophyllales</taxon>
        <taxon>Cactineae</taxon>
        <taxon>Cactaceae</taxon>
        <taxon>Cactoideae</taxon>
        <taxon>Echinocereeae</taxon>
        <taxon>Carnegiea</taxon>
    </lineage>
</organism>
<reference evidence="2" key="1">
    <citation type="submission" date="2022-04" db="EMBL/GenBank/DDBJ databases">
        <title>Carnegiea gigantea Genome sequencing and assembly v2.</title>
        <authorList>
            <person name="Copetti D."/>
            <person name="Sanderson M.J."/>
            <person name="Burquez A."/>
            <person name="Wojciechowski M.F."/>
        </authorList>
    </citation>
    <scope>NUCLEOTIDE SEQUENCE</scope>
    <source>
        <strain evidence="2">SGP5-SGP5p</strain>
        <tissue evidence="2">Aerial part</tissue>
    </source>
</reference>
<feature type="region of interest" description="Disordered" evidence="1">
    <location>
        <begin position="1"/>
        <end position="40"/>
    </location>
</feature>
<protein>
    <submittedName>
        <fullName evidence="2">Uncharacterized protein</fullName>
    </submittedName>
</protein>
<dbReference type="Proteomes" id="UP001153076">
    <property type="component" value="Unassembled WGS sequence"/>
</dbReference>
<dbReference type="AlphaFoldDB" id="A0A9Q1Q6W8"/>
<feature type="compositionally biased region" description="Pro residues" evidence="1">
    <location>
        <begin position="1"/>
        <end position="13"/>
    </location>
</feature>
<accession>A0A9Q1Q6W8</accession>
<evidence type="ECO:0000313" key="2">
    <source>
        <dbReference type="EMBL" id="KAJ8430485.1"/>
    </source>
</evidence>
<keyword evidence="3" id="KW-1185">Reference proteome</keyword>
<evidence type="ECO:0000313" key="3">
    <source>
        <dbReference type="Proteomes" id="UP001153076"/>
    </source>
</evidence>
<name>A0A9Q1Q6W8_9CARY</name>
<comment type="caution">
    <text evidence="2">The sequence shown here is derived from an EMBL/GenBank/DDBJ whole genome shotgun (WGS) entry which is preliminary data.</text>
</comment>
<sequence>MPPPPLLKPPPTLPHLETTTAQSPNGGSTHERGKLDFPASLSFGGELGYDPLPTKFWNSREYPSPGNNHGSGEHEGILAWGGAFEDYSYPPPPRQSPFVFFSSTSALPLPKTPTPYSHTRPPKANAKSLTPAAHRNVLLIFKSSFQPYYRNVSGTTTPDVWFGPSEVILVLLC</sequence>
<gene>
    <name evidence="2" type="ORF">Cgig2_004678</name>
</gene>
<proteinExistence type="predicted"/>
<evidence type="ECO:0000256" key="1">
    <source>
        <dbReference type="SAM" id="MobiDB-lite"/>
    </source>
</evidence>